<name>A0A2M6WMA5_9BACT</name>
<evidence type="ECO:0000313" key="17">
    <source>
        <dbReference type="EMBL" id="PIT93941.1"/>
    </source>
</evidence>
<protein>
    <recommendedName>
        <fullName evidence="13">tRNA carboxymethyluridine synthase</fullName>
        <ecNumber evidence="13">2.3.1.311</ecNumber>
    </recommendedName>
</protein>
<evidence type="ECO:0000256" key="12">
    <source>
        <dbReference type="ARBA" id="ARBA00023315"/>
    </source>
</evidence>
<feature type="binding site" evidence="15">
    <location>
        <position position="98"/>
    </location>
    <ligand>
        <name>[4Fe-4S] cluster</name>
        <dbReference type="ChEBI" id="CHEBI:49883"/>
        <note>4Fe-4S-S-AdoMet</note>
    </ligand>
</feature>
<dbReference type="InterPro" id="IPR039661">
    <property type="entry name" value="ELP3"/>
</dbReference>
<dbReference type="GO" id="GO:0106261">
    <property type="term" value="F:tRNA uridine(34) acetyltransferase activity"/>
    <property type="evidence" value="ECO:0007669"/>
    <property type="project" value="UniProtKB-EC"/>
</dbReference>
<keyword evidence="8 15" id="KW-0479">Metal-binding</keyword>
<dbReference type="SUPFAM" id="SSF55729">
    <property type="entry name" value="Acyl-CoA N-acyltransferases (Nat)"/>
    <property type="match status" value="1"/>
</dbReference>
<dbReference type="InterPro" id="IPR000182">
    <property type="entry name" value="GNAT_dom"/>
</dbReference>
<accession>A0A2M6WMA5</accession>
<keyword evidence="9" id="KW-0694">RNA-binding</keyword>
<dbReference type="CDD" id="cd04301">
    <property type="entry name" value="NAT_SF"/>
    <property type="match status" value="1"/>
</dbReference>
<dbReference type="SFLD" id="SFLDF00344">
    <property type="entry name" value="ELP3-like"/>
    <property type="match status" value="1"/>
</dbReference>
<dbReference type="Gene3D" id="3.40.630.30">
    <property type="match status" value="1"/>
</dbReference>
<evidence type="ECO:0000256" key="11">
    <source>
        <dbReference type="ARBA" id="ARBA00023014"/>
    </source>
</evidence>
<dbReference type="GO" id="GO:0005737">
    <property type="term" value="C:cytoplasm"/>
    <property type="evidence" value="ECO:0007669"/>
    <property type="project" value="TreeGrafter"/>
</dbReference>
<dbReference type="InterPro" id="IPR058240">
    <property type="entry name" value="rSAM_sf"/>
</dbReference>
<evidence type="ECO:0000259" key="16">
    <source>
        <dbReference type="PROSITE" id="PS51186"/>
    </source>
</evidence>
<comment type="pathway">
    <text evidence="1">tRNA modification.</text>
</comment>
<gene>
    <name evidence="17" type="ORF">COU00_01640</name>
</gene>
<dbReference type="SFLD" id="SFLDS00029">
    <property type="entry name" value="Radical_SAM"/>
    <property type="match status" value="1"/>
</dbReference>
<evidence type="ECO:0000313" key="18">
    <source>
        <dbReference type="Proteomes" id="UP000229335"/>
    </source>
</evidence>
<dbReference type="InterPro" id="IPR032432">
    <property type="entry name" value="Radical_SAM_C"/>
</dbReference>
<reference evidence="18" key="1">
    <citation type="submission" date="2017-09" db="EMBL/GenBank/DDBJ databases">
        <title>Depth-based differentiation of microbial function through sediment-hosted aquifers and enrichment of novel symbionts in the deep terrestrial subsurface.</title>
        <authorList>
            <person name="Probst A.J."/>
            <person name="Ladd B."/>
            <person name="Jarett J.K."/>
            <person name="Geller-Mcgrath D.E."/>
            <person name="Sieber C.M.K."/>
            <person name="Emerson J.B."/>
            <person name="Anantharaman K."/>
            <person name="Thomas B.C."/>
            <person name="Malmstrom R."/>
            <person name="Stieglmeier M."/>
            <person name="Klingl A."/>
            <person name="Woyke T."/>
            <person name="Ryan C.M."/>
            <person name="Banfield J.F."/>
        </authorList>
    </citation>
    <scope>NUCLEOTIDE SEQUENCE [LARGE SCALE GENOMIC DNA]</scope>
</reference>
<keyword evidence="3" id="KW-0004">4Fe-4S</keyword>
<dbReference type="NCBIfam" id="TIGR01211">
    <property type="entry name" value="ELP3"/>
    <property type="match status" value="1"/>
</dbReference>
<dbReference type="SMART" id="SM00729">
    <property type="entry name" value="Elp3"/>
    <property type="match status" value="1"/>
</dbReference>
<dbReference type="Pfam" id="PF00583">
    <property type="entry name" value="Acetyltransf_1"/>
    <property type="match status" value="1"/>
</dbReference>
<evidence type="ECO:0000256" key="7">
    <source>
        <dbReference type="ARBA" id="ARBA00022694"/>
    </source>
</evidence>
<dbReference type="SFLD" id="SFLDG01086">
    <property type="entry name" value="elongater_protein-like"/>
    <property type="match status" value="1"/>
</dbReference>
<feature type="domain" description="N-acetyltransferase" evidence="16">
    <location>
        <begin position="405"/>
        <end position="557"/>
    </location>
</feature>
<keyword evidence="12" id="KW-0012">Acyltransferase</keyword>
<sequence>MSIAKIKKITNITEKIVKKIVASRPTNELGLMRANRSACRKFKLAPLPKRIIAQTYDELIKQKKLKPDACLSQLLKVRAVRTLSGVAPVTVLTKPYTCPGQCIYCPHEPGMPKSYLSNEPAAQRAKALHFDPYQQVAYRLKALIANGHSPEKIELLVLGATWSAYPWAYRQWFIKRCFEAANQFAVSLGFKTQANIAKTNPKTNLQAAQKKNEKTKYRIIGITLETRPDFVTPEEIKRLRILGCTRVQLGAQILDDKILARVKRGHTVADLARATAMLRDAGFKIDYHLMPNLPGATPAKDLKTMRQVFADKRFQPDQIKIYPTIVNEYAPLYKLYRQGKYKSYSPKKLVELIIELKKAVPYYCRINRLIRDIPRKSIAAGNKVTNLRQMLGTELKKRGVTCKCIRCREVRTSPFPVSPPLIRGGARGGAKLFTQKYSTSSGTEYFISYESPKRDILYAFVRLRLPNNNDNAIFPELTNAGLIRELHTYGQLQTVGAKSQAVQHQGLGKKLMAEAEAIARQHGYKKIAVIAGIGVRDYYRKLGYKLESTYMIKKIKA</sequence>
<keyword evidence="7" id="KW-0819">tRNA processing</keyword>
<proteinExistence type="inferred from homology"/>
<evidence type="ECO:0000256" key="6">
    <source>
        <dbReference type="ARBA" id="ARBA00022691"/>
    </source>
</evidence>
<evidence type="ECO:0000256" key="9">
    <source>
        <dbReference type="ARBA" id="ARBA00022884"/>
    </source>
</evidence>
<dbReference type="InterPro" id="IPR016181">
    <property type="entry name" value="Acyl_CoA_acyltransferase"/>
</dbReference>
<dbReference type="GO" id="GO:0000049">
    <property type="term" value="F:tRNA binding"/>
    <property type="evidence" value="ECO:0007669"/>
    <property type="project" value="UniProtKB-KW"/>
</dbReference>
<comment type="catalytic activity">
    <reaction evidence="14">
        <text>uridine(34) in tRNA + acetyl-CoA + S-adenosyl-L-methionine + H2O = 5-(carboxymethyl)uridine(34) in tRNA + 5'-deoxyadenosine + L-methionine + CoA + 2 H(+)</text>
        <dbReference type="Rhea" id="RHEA:61020"/>
        <dbReference type="Rhea" id="RHEA-COMP:10407"/>
        <dbReference type="Rhea" id="RHEA-COMP:11727"/>
        <dbReference type="ChEBI" id="CHEBI:15377"/>
        <dbReference type="ChEBI" id="CHEBI:15378"/>
        <dbReference type="ChEBI" id="CHEBI:17319"/>
        <dbReference type="ChEBI" id="CHEBI:57287"/>
        <dbReference type="ChEBI" id="CHEBI:57288"/>
        <dbReference type="ChEBI" id="CHEBI:57844"/>
        <dbReference type="ChEBI" id="CHEBI:59789"/>
        <dbReference type="ChEBI" id="CHEBI:65315"/>
        <dbReference type="ChEBI" id="CHEBI:74882"/>
        <dbReference type="EC" id="2.3.1.311"/>
    </reaction>
    <physiologicalReaction direction="left-to-right" evidence="14">
        <dbReference type="Rhea" id="RHEA:61021"/>
    </physiologicalReaction>
</comment>
<evidence type="ECO:0000256" key="15">
    <source>
        <dbReference type="PIRSR" id="PIRSR005669-1"/>
    </source>
</evidence>
<evidence type="ECO:0000256" key="5">
    <source>
        <dbReference type="ARBA" id="ARBA00022679"/>
    </source>
</evidence>
<dbReference type="EC" id="2.3.1.311" evidence="13"/>
<dbReference type="InterPro" id="IPR006638">
    <property type="entry name" value="Elp3/MiaA/NifB-like_rSAM"/>
</dbReference>
<evidence type="ECO:0000256" key="14">
    <source>
        <dbReference type="ARBA" id="ARBA00047372"/>
    </source>
</evidence>
<dbReference type="GO" id="GO:0051539">
    <property type="term" value="F:4 iron, 4 sulfur cluster binding"/>
    <property type="evidence" value="ECO:0007669"/>
    <property type="project" value="UniProtKB-KW"/>
</dbReference>
<feature type="binding site" evidence="15">
    <location>
        <position position="105"/>
    </location>
    <ligand>
        <name>[4Fe-4S] cluster</name>
        <dbReference type="ChEBI" id="CHEBI:49883"/>
        <note>4Fe-4S-S-AdoMet</note>
    </ligand>
</feature>
<dbReference type="Gene3D" id="3.30.750.200">
    <property type="match status" value="1"/>
</dbReference>
<feature type="binding site" evidence="15">
    <location>
        <position position="102"/>
    </location>
    <ligand>
        <name>[4Fe-4S] cluster</name>
        <dbReference type="ChEBI" id="CHEBI:49883"/>
        <note>4Fe-4S-S-AdoMet</note>
    </ligand>
</feature>
<comment type="caution">
    <text evidence="17">The sequence shown here is derived from an EMBL/GenBank/DDBJ whole genome shotgun (WGS) entry which is preliminary data.</text>
</comment>
<dbReference type="PROSITE" id="PS51186">
    <property type="entry name" value="GNAT"/>
    <property type="match status" value="1"/>
</dbReference>
<keyword evidence="5" id="KW-0808">Transferase</keyword>
<comment type="similarity">
    <text evidence="2">Belongs to the ELP3 family.</text>
</comment>
<dbReference type="Pfam" id="PF16199">
    <property type="entry name" value="Radical_SAM_C"/>
    <property type="match status" value="1"/>
</dbReference>
<keyword evidence="11 15" id="KW-0411">Iron-sulfur</keyword>
<organism evidence="17 18">
    <name type="scientific">Candidatus Falkowbacteria bacterium CG10_big_fil_rev_8_21_14_0_10_43_11</name>
    <dbReference type="NCBI Taxonomy" id="1974568"/>
    <lineage>
        <taxon>Bacteria</taxon>
        <taxon>Candidatus Falkowiibacteriota</taxon>
    </lineage>
</organism>
<dbReference type="PANTHER" id="PTHR11135">
    <property type="entry name" value="HISTONE ACETYLTRANSFERASE-RELATED"/>
    <property type="match status" value="1"/>
</dbReference>
<dbReference type="GO" id="GO:0002926">
    <property type="term" value="P:tRNA wobble base 5-methoxycarbonylmethyl-2-thiouridinylation"/>
    <property type="evidence" value="ECO:0007669"/>
    <property type="project" value="TreeGrafter"/>
</dbReference>
<evidence type="ECO:0000256" key="2">
    <source>
        <dbReference type="ARBA" id="ARBA00005494"/>
    </source>
</evidence>
<evidence type="ECO:0000256" key="1">
    <source>
        <dbReference type="ARBA" id="ARBA00005217"/>
    </source>
</evidence>
<keyword evidence="6" id="KW-0949">S-adenosyl-L-methionine</keyword>
<dbReference type="InterPro" id="IPR007197">
    <property type="entry name" value="rSAM"/>
</dbReference>
<dbReference type="PANTHER" id="PTHR11135:SF2">
    <property type="entry name" value="ELONGATOR COMPLEX PROTEIN 3"/>
    <property type="match status" value="1"/>
</dbReference>
<evidence type="ECO:0000256" key="4">
    <source>
        <dbReference type="ARBA" id="ARBA00022555"/>
    </source>
</evidence>
<dbReference type="SUPFAM" id="SSF102114">
    <property type="entry name" value="Radical SAM enzymes"/>
    <property type="match status" value="1"/>
</dbReference>
<keyword evidence="4" id="KW-0820">tRNA-binding</keyword>
<dbReference type="Pfam" id="PF04055">
    <property type="entry name" value="Radical_SAM"/>
    <property type="match status" value="1"/>
</dbReference>
<dbReference type="AlphaFoldDB" id="A0A2M6WMA5"/>
<keyword evidence="10 15" id="KW-0408">Iron</keyword>
<evidence type="ECO:0000256" key="8">
    <source>
        <dbReference type="ARBA" id="ARBA00022723"/>
    </source>
</evidence>
<dbReference type="Proteomes" id="UP000229335">
    <property type="component" value="Unassembled WGS sequence"/>
</dbReference>
<dbReference type="GO" id="GO:0046872">
    <property type="term" value="F:metal ion binding"/>
    <property type="evidence" value="ECO:0007669"/>
    <property type="project" value="UniProtKB-KW"/>
</dbReference>
<dbReference type="EMBL" id="PFAS01000025">
    <property type="protein sequence ID" value="PIT93941.1"/>
    <property type="molecule type" value="Genomic_DNA"/>
</dbReference>
<evidence type="ECO:0000256" key="10">
    <source>
        <dbReference type="ARBA" id="ARBA00023004"/>
    </source>
</evidence>
<evidence type="ECO:0000256" key="13">
    <source>
        <dbReference type="ARBA" id="ARBA00044771"/>
    </source>
</evidence>
<dbReference type="CDD" id="cd01335">
    <property type="entry name" value="Radical_SAM"/>
    <property type="match status" value="1"/>
</dbReference>
<dbReference type="GO" id="GO:0033588">
    <property type="term" value="C:elongator holoenzyme complex"/>
    <property type="evidence" value="ECO:0007669"/>
    <property type="project" value="TreeGrafter"/>
</dbReference>
<evidence type="ECO:0000256" key="3">
    <source>
        <dbReference type="ARBA" id="ARBA00022485"/>
    </source>
</evidence>
<dbReference type="InterPro" id="IPR034687">
    <property type="entry name" value="ELP3-like"/>
</dbReference>
<dbReference type="PIRSF" id="PIRSF005669">
    <property type="entry name" value="Hist_AcTrfase_ELP3"/>
    <property type="match status" value="1"/>
</dbReference>
<comment type="cofactor">
    <cofactor evidence="15">
        <name>[4Fe-4S] cluster</name>
        <dbReference type="ChEBI" id="CHEBI:49883"/>
    </cofactor>
    <text evidence="15">Binds 1 [4Fe-4S] cluster. The cluster is coordinated with 3 cysteines and an exchangeable S-adenosyl-L-methionine.</text>
</comment>